<dbReference type="PANTHER" id="PTHR37955">
    <property type="entry name" value="TELLURITE RESISTANCE PROTEIN TEHA"/>
    <property type="match status" value="1"/>
</dbReference>
<feature type="transmembrane region" description="Helical" evidence="5">
    <location>
        <begin position="125"/>
        <end position="145"/>
    </location>
</feature>
<keyword evidence="2 5" id="KW-0812">Transmembrane</keyword>
<feature type="transmembrane region" description="Helical" evidence="5">
    <location>
        <begin position="213"/>
        <end position="234"/>
    </location>
</feature>
<feature type="transmembrane region" description="Helical" evidence="5">
    <location>
        <begin position="184"/>
        <end position="206"/>
    </location>
</feature>
<dbReference type="Proteomes" id="UP000273270">
    <property type="component" value="Chromosome"/>
</dbReference>
<reference evidence="7" key="1">
    <citation type="submission" date="2018-11" db="EMBL/GenBank/DDBJ databases">
        <title>Proposal to divide the Flavobacteriaceae and reorganize its genera based on Amino Acid Identity values calculated from whole genome sequences.</title>
        <authorList>
            <person name="Nicholson A.C."/>
            <person name="Gulvik C.A."/>
            <person name="Whitney A.M."/>
            <person name="Humrighouse B.W."/>
            <person name="Bell M."/>
            <person name="Holmes B."/>
            <person name="Steigerwalt A.G."/>
            <person name="Villarma A."/>
            <person name="Sheth M."/>
            <person name="Batra D."/>
            <person name="Pryor J."/>
            <person name="Bernardet J.-F."/>
            <person name="Hugo C."/>
            <person name="Kampfer P."/>
            <person name="Newman J."/>
            <person name="McQuiston J.R."/>
        </authorList>
    </citation>
    <scope>NUCLEOTIDE SEQUENCE [LARGE SCALE GENOMIC DNA]</scope>
    <source>
        <strain evidence="7">G0188</strain>
    </source>
</reference>
<dbReference type="Gene3D" id="1.50.10.150">
    <property type="entry name" value="Voltage-dependent anion channel"/>
    <property type="match status" value="1"/>
</dbReference>
<dbReference type="OrthoDB" id="958273at2"/>
<evidence type="ECO:0000256" key="4">
    <source>
        <dbReference type="ARBA" id="ARBA00023136"/>
    </source>
</evidence>
<keyword evidence="3 5" id="KW-1133">Transmembrane helix</keyword>
<feature type="transmembrane region" description="Helical" evidence="5">
    <location>
        <begin position="152"/>
        <end position="172"/>
    </location>
</feature>
<feature type="transmembrane region" description="Helical" evidence="5">
    <location>
        <begin position="330"/>
        <end position="350"/>
    </location>
</feature>
<protein>
    <recommendedName>
        <fullName evidence="8">Tellurite resistance protein tehA</fullName>
    </recommendedName>
</protein>
<dbReference type="InterPro" id="IPR004695">
    <property type="entry name" value="SLAC1/Mae1/Ssu1/TehA"/>
</dbReference>
<comment type="subcellular location">
    <subcellularLocation>
        <location evidence="1">Membrane</location>
        <topology evidence="1">Multi-pass membrane protein</topology>
    </subcellularLocation>
</comment>
<feature type="transmembrane region" description="Helical" evidence="5">
    <location>
        <begin position="48"/>
        <end position="70"/>
    </location>
</feature>
<dbReference type="Pfam" id="PF03595">
    <property type="entry name" value="SLAC1"/>
    <property type="match status" value="1"/>
</dbReference>
<evidence type="ECO:0000256" key="1">
    <source>
        <dbReference type="ARBA" id="ARBA00004141"/>
    </source>
</evidence>
<sequence>MDTTLKTPFSTTAPAFSYNYNYVFKNYFFMDLNNDIVLDKNIQKKENALQYFPVSLFGSTVALAGLGIAFKQSAVIFGLPKELGTIVAVLGWCVFLLLIVCYGIKFVRYPDKVMAELKHPVQANFLGTFFISAVLLAGLAVPYCLLLAQITWLAGALGGLVYMYVLTSRLFRGDLNVLDAVPPTLIPGLTVLNAATTGISMGFGWFGDEIDTIMFSLGIAYVFTFFVIISYRLVHRAPVIPFLVPTLLLMSAPFTVSFICYMTRITSIDAFGSVLFYFGFFIYVVLFFNVFKKGLKFMISWWGACFSTGALANASLKYAFISKDPMVRDVAGAMLALLVVLITITAYLSLRNLFSGKLLRPS</sequence>
<evidence type="ECO:0000256" key="3">
    <source>
        <dbReference type="ARBA" id="ARBA00022989"/>
    </source>
</evidence>
<dbReference type="InterPro" id="IPR038665">
    <property type="entry name" value="Voltage-dep_anion_channel_sf"/>
</dbReference>
<keyword evidence="7" id="KW-1185">Reference proteome</keyword>
<accession>A0A3G6M7G5</accession>
<organism evidence="6 7">
    <name type="scientific">Chryseobacterium carnipullorum</name>
    <dbReference type="NCBI Taxonomy" id="1124835"/>
    <lineage>
        <taxon>Bacteria</taxon>
        <taxon>Pseudomonadati</taxon>
        <taxon>Bacteroidota</taxon>
        <taxon>Flavobacteriia</taxon>
        <taxon>Flavobacteriales</taxon>
        <taxon>Weeksellaceae</taxon>
        <taxon>Chryseobacterium group</taxon>
        <taxon>Chryseobacterium</taxon>
    </lineage>
</organism>
<dbReference type="KEGG" id="ccau:EG346_15365"/>
<proteinExistence type="predicted"/>
<dbReference type="GO" id="GO:0046583">
    <property type="term" value="F:monoatomic cation efflux transmembrane transporter activity"/>
    <property type="evidence" value="ECO:0007669"/>
    <property type="project" value="TreeGrafter"/>
</dbReference>
<dbReference type="EMBL" id="CP033920">
    <property type="protein sequence ID" value="AZA49476.1"/>
    <property type="molecule type" value="Genomic_DNA"/>
</dbReference>
<feature type="transmembrane region" description="Helical" evidence="5">
    <location>
        <begin position="240"/>
        <end position="262"/>
    </location>
</feature>
<dbReference type="AlphaFoldDB" id="A0A3G6M7G5"/>
<feature type="transmembrane region" description="Helical" evidence="5">
    <location>
        <begin position="297"/>
        <end position="318"/>
    </location>
</feature>
<dbReference type="GO" id="GO:0005886">
    <property type="term" value="C:plasma membrane"/>
    <property type="evidence" value="ECO:0007669"/>
    <property type="project" value="TreeGrafter"/>
</dbReference>
<dbReference type="PANTHER" id="PTHR37955:SF1">
    <property type="entry name" value="DEP DOMAIN-CONTAINING PROTEIN"/>
    <property type="match status" value="1"/>
</dbReference>
<evidence type="ECO:0000256" key="2">
    <source>
        <dbReference type="ARBA" id="ARBA00022692"/>
    </source>
</evidence>
<feature type="transmembrane region" description="Helical" evidence="5">
    <location>
        <begin position="274"/>
        <end position="291"/>
    </location>
</feature>
<evidence type="ECO:0000256" key="5">
    <source>
        <dbReference type="SAM" id="Phobius"/>
    </source>
</evidence>
<evidence type="ECO:0008006" key="8">
    <source>
        <dbReference type="Google" id="ProtNLM"/>
    </source>
</evidence>
<gene>
    <name evidence="6" type="ORF">EG346_15365</name>
</gene>
<keyword evidence="4 5" id="KW-0472">Membrane</keyword>
<evidence type="ECO:0000313" key="7">
    <source>
        <dbReference type="Proteomes" id="UP000273270"/>
    </source>
</evidence>
<name>A0A3G6M7G5_CHRCU</name>
<dbReference type="InterPro" id="IPR052951">
    <property type="entry name" value="Tellurite_res_ion_channel"/>
</dbReference>
<evidence type="ECO:0000313" key="6">
    <source>
        <dbReference type="EMBL" id="AZA49476.1"/>
    </source>
</evidence>
<feature type="transmembrane region" description="Helical" evidence="5">
    <location>
        <begin position="82"/>
        <end position="105"/>
    </location>
</feature>